<evidence type="ECO:0000256" key="1">
    <source>
        <dbReference type="SAM" id="MobiDB-lite"/>
    </source>
</evidence>
<dbReference type="AlphaFoldDB" id="A0A1G4QMP3"/>
<gene>
    <name evidence="2" type="ORF">SAMN02927900_01614</name>
</gene>
<evidence type="ECO:0000313" key="2">
    <source>
        <dbReference type="EMBL" id="SCW45715.1"/>
    </source>
</evidence>
<evidence type="ECO:0000313" key="3">
    <source>
        <dbReference type="Proteomes" id="UP000199542"/>
    </source>
</evidence>
<organism evidence="2 3">
    <name type="scientific">Rhizobium mongolense subsp. loessense</name>
    <dbReference type="NCBI Taxonomy" id="158890"/>
    <lineage>
        <taxon>Bacteria</taxon>
        <taxon>Pseudomonadati</taxon>
        <taxon>Pseudomonadota</taxon>
        <taxon>Alphaproteobacteria</taxon>
        <taxon>Hyphomicrobiales</taxon>
        <taxon>Rhizobiaceae</taxon>
        <taxon>Rhizobium/Agrobacterium group</taxon>
        <taxon>Rhizobium</taxon>
    </lineage>
</organism>
<reference evidence="2 3" key="1">
    <citation type="submission" date="2016-10" db="EMBL/GenBank/DDBJ databases">
        <authorList>
            <person name="de Groot N.N."/>
        </authorList>
    </citation>
    <scope>NUCLEOTIDE SEQUENCE [LARGE SCALE GENOMIC DNA]</scope>
    <source>
        <strain evidence="2 3">CGMCC 1.3401</strain>
    </source>
</reference>
<dbReference type="EMBL" id="FMTM01000002">
    <property type="protein sequence ID" value="SCW45715.1"/>
    <property type="molecule type" value="Genomic_DNA"/>
</dbReference>
<accession>A0A1G4QMP3</accession>
<name>A0A1G4QMP3_9HYPH</name>
<proteinExistence type="predicted"/>
<protein>
    <submittedName>
        <fullName evidence="2">Uncharacterized protein</fullName>
    </submittedName>
</protein>
<feature type="compositionally biased region" description="Polar residues" evidence="1">
    <location>
        <begin position="1"/>
        <end position="19"/>
    </location>
</feature>
<feature type="region of interest" description="Disordered" evidence="1">
    <location>
        <begin position="1"/>
        <end position="22"/>
    </location>
</feature>
<dbReference type="Proteomes" id="UP000199542">
    <property type="component" value="Unassembled WGS sequence"/>
</dbReference>
<sequence length="45" mass="5085">MRWPSALQNTALPSTQPATYQRPDNMMALQSFDLNLVTFNPTKMG</sequence>